<dbReference type="SUPFAM" id="SSF51430">
    <property type="entry name" value="NAD(P)-linked oxidoreductase"/>
    <property type="match status" value="1"/>
</dbReference>
<organism evidence="6 8">
    <name type="scientific">Sutcliffiella horikoshii</name>
    <dbReference type="NCBI Taxonomy" id="79883"/>
    <lineage>
        <taxon>Bacteria</taxon>
        <taxon>Bacillati</taxon>
        <taxon>Bacillota</taxon>
        <taxon>Bacilli</taxon>
        <taxon>Bacillales</taxon>
        <taxon>Bacillaceae</taxon>
        <taxon>Sutcliffiella</taxon>
    </lineage>
</organism>
<evidence type="ECO:0000313" key="7">
    <source>
        <dbReference type="Proteomes" id="UP000195573"/>
    </source>
</evidence>
<evidence type="ECO:0000256" key="1">
    <source>
        <dbReference type="ARBA" id="ARBA00022857"/>
    </source>
</evidence>
<sequence>MERIQLAEDVSLSRIVHGMWRLSDWGYSQEEVVEFIEKCLDFGVTSFDHADIYGNYTVEEQFGQALELKPSLRDKIEIVTKCGIKLISSNRPEHKIKYYDTSKEHIIRSVEKSLKNFRTDYIDILLIHRPDPMMDPSEVAEAFTQLKEQGKVKRFGVSNFAPSQYKLLNSYLDEPLVTNQIEISATHLEHFDKGTIEQCQMDRISPMAWSPLGGGSIFTSTEEKVNRVRNTLEKIQGQIGAESMDQVLYAWLLTHPSKILPIVGSGKIERVKSAVSSLDIKLDSQQWFEILEASKGKEVD</sequence>
<dbReference type="GeneID" id="96737988"/>
<dbReference type="GO" id="GO:0016491">
    <property type="term" value="F:oxidoreductase activity"/>
    <property type="evidence" value="ECO:0007669"/>
    <property type="project" value="UniProtKB-KW"/>
</dbReference>
<comment type="similarity">
    <text evidence="3">Belongs to the aldo/keto reductase family. Aldo/keto reductase 2 subfamily.</text>
</comment>
<dbReference type="CDD" id="cd19092">
    <property type="entry name" value="AKR_BsYcsN_EcYdhF-like"/>
    <property type="match status" value="1"/>
</dbReference>
<dbReference type="InterPro" id="IPR050523">
    <property type="entry name" value="AKR_Detox_Biosynth"/>
</dbReference>
<evidence type="ECO:0000256" key="2">
    <source>
        <dbReference type="ARBA" id="ARBA00023002"/>
    </source>
</evidence>
<evidence type="ECO:0000313" key="6">
    <source>
        <dbReference type="EMBL" id="TYS73854.1"/>
    </source>
</evidence>
<dbReference type="OrthoDB" id="9773828at2"/>
<dbReference type="InterPro" id="IPR023210">
    <property type="entry name" value="NADP_OxRdtase_dom"/>
</dbReference>
<evidence type="ECO:0000313" key="8">
    <source>
        <dbReference type="Proteomes" id="UP000324517"/>
    </source>
</evidence>
<dbReference type="RefSeq" id="WP_088017503.1">
    <property type="nucleotide sequence ID" value="NZ_CP020880.1"/>
</dbReference>
<dbReference type="Proteomes" id="UP000324517">
    <property type="component" value="Unassembled WGS sequence"/>
</dbReference>
<dbReference type="AlphaFoldDB" id="A0A1Y0CKZ2"/>
<dbReference type="InterPro" id="IPR036812">
    <property type="entry name" value="NAD(P)_OxRdtase_dom_sf"/>
</dbReference>
<dbReference type="GO" id="GO:0005829">
    <property type="term" value="C:cytosol"/>
    <property type="evidence" value="ECO:0007669"/>
    <property type="project" value="TreeGrafter"/>
</dbReference>
<evidence type="ECO:0000313" key="5">
    <source>
        <dbReference type="EMBL" id="ART75616.1"/>
    </source>
</evidence>
<dbReference type="Proteomes" id="UP000195573">
    <property type="component" value="Chromosome"/>
</dbReference>
<dbReference type="PANTHER" id="PTHR43364">
    <property type="entry name" value="NADH-SPECIFIC METHYLGLYOXAL REDUCTASE-RELATED"/>
    <property type="match status" value="1"/>
</dbReference>
<reference evidence="5 7" key="1">
    <citation type="submission" date="2017-04" db="EMBL/GenBank/DDBJ databases">
        <title>Complete Genome Sequence of the Bacillus horikoshii 20a strain from Cuatro Cienegas, Coahuila, Mexico.</title>
        <authorList>
            <person name="Zarza E."/>
            <person name="Alcaraz L.D."/>
            <person name="Aguilar-Salinas B."/>
            <person name="Islas A."/>
            <person name="Olmedo-Alvarez G."/>
        </authorList>
    </citation>
    <scope>NUCLEOTIDE SEQUENCE [LARGE SCALE GENOMIC DNA]</scope>
    <source>
        <strain evidence="5 7">20a</strain>
    </source>
</reference>
<dbReference type="Gene3D" id="3.20.20.100">
    <property type="entry name" value="NADP-dependent oxidoreductase domain"/>
    <property type="match status" value="1"/>
</dbReference>
<feature type="domain" description="NADP-dependent oxidoreductase" evidence="4">
    <location>
        <begin position="14"/>
        <end position="292"/>
    </location>
</feature>
<dbReference type="EMBL" id="VTET01000002">
    <property type="protein sequence ID" value="TYS73854.1"/>
    <property type="molecule type" value="Genomic_DNA"/>
</dbReference>
<dbReference type="FunFam" id="3.20.20.100:FF:000008">
    <property type="entry name" value="Aldo/keto reductase family oxidoreductase"/>
    <property type="match status" value="1"/>
</dbReference>
<gene>
    <name evidence="5" type="ORF">B4U37_06050</name>
    <name evidence="6" type="ORF">FZC75_05950</name>
</gene>
<keyword evidence="7" id="KW-1185">Reference proteome</keyword>
<dbReference type="KEGG" id="bhk:B4U37_06050"/>
<dbReference type="PANTHER" id="PTHR43364:SF1">
    <property type="entry name" value="OXIDOREDUCTASE YDHF"/>
    <property type="match status" value="1"/>
</dbReference>
<proteinExistence type="inferred from homology"/>
<dbReference type="EMBL" id="CP020880">
    <property type="protein sequence ID" value="ART75616.1"/>
    <property type="molecule type" value="Genomic_DNA"/>
</dbReference>
<keyword evidence="1" id="KW-0521">NADP</keyword>
<keyword evidence="2" id="KW-0560">Oxidoreductase</keyword>
<dbReference type="Pfam" id="PF00248">
    <property type="entry name" value="Aldo_ket_red"/>
    <property type="match status" value="1"/>
</dbReference>
<evidence type="ECO:0000259" key="4">
    <source>
        <dbReference type="Pfam" id="PF00248"/>
    </source>
</evidence>
<name>A0A1Y0CKZ2_9BACI</name>
<protein>
    <submittedName>
        <fullName evidence="5 6">Oxidoreductase</fullName>
    </submittedName>
</protein>
<reference evidence="6 8" key="2">
    <citation type="submission" date="2019-08" db="EMBL/GenBank/DDBJ databases">
        <title>Bacillus genomes from the desert of Cuatro Cienegas, Coahuila.</title>
        <authorList>
            <person name="Olmedo-Alvarez G."/>
        </authorList>
    </citation>
    <scope>NUCLEOTIDE SEQUENCE [LARGE SCALE GENOMIC DNA]</scope>
    <source>
        <strain evidence="6 8">CH98b_3T</strain>
    </source>
</reference>
<evidence type="ECO:0000256" key="3">
    <source>
        <dbReference type="ARBA" id="ARBA00038157"/>
    </source>
</evidence>
<accession>A0A1Y0CKZ2</accession>